<proteinExistence type="predicted"/>
<name>A0AAU9WI98_9CNID</name>
<dbReference type="PROSITE" id="PS51186">
    <property type="entry name" value="GNAT"/>
    <property type="match status" value="1"/>
</dbReference>
<protein>
    <recommendedName>
        <fullName evidence="2">N-acetyltransferase domain-containing protein</fullName>
    </recommendedName>
</protein>
<gene>
    <name evidence="3" type="ORF">PMEA_00006862</name>
</gene>
<dbReference type="Pfam" id="PF00583">
    <property type="entry name" value="Acetyltransf_1"/>
    <property type="match status" value="1"/>
</dbReference>
<comment type="caution">
    <text evidence="3">The sequence shown here is derived from an EMBL/GenBank/DDBJ whole genome shotgun (WGS) entry which is preliminary data.</text>
</comment>
<dbReference type="PANTHER" id="PTHR20916:SF26">
    <property type="entry name" value="CYSTEINE-RICH PROTEIN 2-BINDING PROTEIN"/>
    <property type="match status" value="1"/>
</dbReference>
<evidence type="ECO:0000259" key="2">
    <source>
        <dbReference type="PROSITE" id="PS51186"/>
    </source>
</evidence>
<evidence type="ECO:0000313" key="4">
    <source>
        <dbReference type="Proteomes" id="UP001159428"/>
    </source>
</evidence>
<dbReference type="AlphaFoldDB" id="A0AAU9WI98"/>
<dbReference type="InterPro" id="IPR000182">
    <property type="entry name" value="GNAT_dom"/>
</dbReference>
<dbReference type="FunFam" id="3.40.630.30:FF:000013">
    <property type="entry name" value="cysteine-rich protein 2-binding protein-like"/>
    <property type="match status" value="1"/>
</dbReference>
<feature type="region of interest" description="Disordered" evidence="1">
    <location>
        <begin position="249"/>
        <end position="304"/>
    </location>
</feature>
<feature type="compositionally biased region" description="Basic and acidic residues" evidence="1">
    <location>
        <begin position="256"/>
        <end position="269"/>
    </location>
</feature>
<organism evidence="3 4">
    <name type="scientific">Pocillopora meandrina</name>
    <dbReference type="NCBI Taxonomy" id="46732"/>
    <lineage>
        <taxon>Eukaryota</taxon>
        <taxon>Metazoa</taxon>
        <taxon>Cnidaria</taxon>
        <taxon>Anthozoa</taxon>
        <taxon>Hexacorallia</taxon>
        <taxon>Scleractinia</taxon>
        <taxon>Astrocoeniina</taxon>
        <taxon>Pocilloporidae</taxon>
        <taxon>Pocillopora</taxon>
    </lineage>
</organism>
<dbReference type="GO" id="GO:0004402">
    <property type="term" value="F:histone acetyltransferase activity"/>
    <property type="evidence" value="ECO:0007669"/>
    <property type="project" value="TreeGrafter"/>
</dbReference>
<dbReference type="InterPro" id="IPR016181">
    <property type="entry name" value="Acyl_CoA_acyltransferase"/>
</dbReference>
<dbReference type="Gene3D" id="3.40.630.30">
    <property type="match status" value="1"/>
</dbReference>
<sequence length="657" mass="75193">MVQCVLCRRLFHLDCLKNGKPSTLVGDVFFDLTCASCSTDGSEICTRQHLSWLQAVYLTLYNLYSTSRGRKGYFRWREDICHFIDKHWQLLFPNKKKKNTWNSTVAGILSSGCPEYFKSGQKEFNKETGWWGLQENIAPSVKLTGTGSGSSRKRRGRAGVATGFGAKNRESQSADEKSPRIPVQPLCADENVIELSVSEHKSPCDDLMSQLLSEEDMRELAEPTPEMDAFTSLFTAGYEDMDDTSSLFTGEEEKSELDFLGERTDRQEDTESLSSTATSETSCKHPQSDSVQSETKGKPVANNLTSLPQTIDSLVPVSEEREKELLLKINSYPKVVYHDPVARRFRRKLILRQIKRSKGLKLFDLDKTVSDAVTSTLRYQLNSDGFVPIENRDIVPSVTEDNSQRKLYKQRILKKSNSSSFGTTENVLDRFLAAPRMLPGSRPRTCSFLTRLIGGDSQTLYRPITSPYTSRILKPFIRRDYESRPLKLKLLQEIIAYSHRNDPGWKPTQVSPIDYCYVQPHHIPSVNAMCREFFWPGIDLSECLQFPDFSCVVLYKKFVIGFAFMVPDVNYNEAYISFVLVHPEWRHGGIGTYMIYHLIQTCMGKDVTLHVSVTNPAMLMYQKFGFKPEELIQEFYSRYLPQDSPQCRHAFFLRLRR</sequence>
<reference evidence="3 4" key="1">
    <citation type="submission" date="2022-05" db="EMBL/GenBank/DDBJ databases">
        <authorList>
            <consortium name="Genoscope - CEA"/>
            <person name="William W."/>
        </authorList>
    </citation>
    <scope>NUCLEOTIDE SEQUENCE [LARGE SCALE GENOMIC DNA]</scope>
</reference>
<feature type="compositionally biased region" description="Basic and acidic residues" evidence="1">
    <location>
        <begin position="167"/>
        <end position="179"/>
    </location>
</feature>
<evidence type="ECO:0000313" key="3">
    <source>
        <dbReference type="EMBL" id="CAH3115950.1"/>
    </source>
</evidence>
<evidence type="ECO:0000256" key="1">
    <source>
        <dbReference type="SAM" id="MobiDB-lite"/>
    </source>
</evidence>
<dbReference type="Gene3D" id="3.90.980.20">
    <property type="match status" value="1"/>
</dbReference>
<dbReference type="PANTHER" id="PTHR20916">
    <property type="entry name" value="CYSTEINE AND GLYCINE-RICH PROTEIN 2 BINDING PROTEIN"/>
    <property type="match status" value="1"/>
</dbReference>
<feature type="domain" description="N-acetyltransferase" evidence="2">
    <location>
        <begin position="513"/>
        <end position="657"/>
    </location>
</feature>
<feature type="region of interest" description="Disordered" evidence="1">
    <location>
        <begin position="142"/>
        <end position="179"/>
    </location>
</feature>
<dbReference type="SUPFAM" id="SSF55729">
    <property type="entry name" value="Acyl-CoA N-acyltransferases (Nat)"/>
    <property type="match status" value="1"/>
</dbReference>
<dbReference type="Proteomes" id="UP001159428">
    <property type="component" value="Unassembled WGS sequence"/>
</dbReference>
<keyword evidence="4" id="KW-1185">Reference proteome</keyword>
<accession>A0AAU9WI98</accession>
<dbReference type="CDD" id="cd04301">
    <property type="entry name" value="NAT_SF"/>
    <property type="match status" value="1"/>
</dbReference>
<dbReference type="EMBL" id="CALNXJ010000015">
    <property type="protein sequence ID" value="CAH3115950.1"/>
    <property type="molecule type" value="Genomic_DNA"/>
</dbReference>
<feature type="compositionally biased region" description="Low complexity" evidence="1">
    <location>
        <begin position="272"/>
        <end position="281"/>
    </location>
</feature>